<name>A0A6J4INS4_9PROT</name>
<feature type="compositionally biased region" description="Low complexity" evidence="1">
    <location>
        <begin position="35"/>
        <end position="51"/>
    </location>
</feature>
<evidence type="ECO:0000313" key="2">
    <source>
        <dbReference type="EMBL" id="CAA9255227.1"/>
    </source>
</evidence>
<feature type="compositionally biased region" description="Basic and acidic residues" evidence="1">
    <location>
        <begin position="71"/>
        <end position="95"/>
    </location>
</feature>
<dbReference type="EMBL" id="CADCTL010000165">
    <property type="protein sequence ID" value="CAA9255227.1"/>
    <property type="molecule type" value="Genomic_DNA"/>
</dbReference>
<feature type="non-terminal residue" evidence="2">
    <location>
        <position position="95"/>
    </location>
</feature>
<feature type="non-terminal residue" evidence="2">
    <location>
        <position position="1"/>
    </location>
</feature>
<feature type="compositionally biased region" description="Basic residues" evidence="1">
    <location>
        <begin position="59"/>
        <end position="70"/>
    </location>
</feature>
<organism evidence="2">
    <name type="scientific">uncultured Acetobacteraceae bacterium</name>
    <dbReference type="NCBI Taxonomy" id="169975"/>
    <lineage>
        <taxon>Bacteria</taxon>
        <taxon>Pseudomonadati</taxon>
        <taxon>Pseudomonadota</taxon>
        <taxon>Alphaproteobacteria</taxon>
        <taxon>Acetobacterales</taxon>
        <taxon>Acetobacteraceae</taxon>
        <taxon>environmental samples</taxon>
    </lineage>
</organism>
<accession>A0A6J4INS4</accession>
<protein>
    <submittedName>
        <fullName evidence="2">Uncharacterized protein</fullName>
    </submittedName>
</protein>
<proteinExistence type="predicted"/>
<reference evidence="2" key="1">
    <citation type="submission" date="2020-02" db="EMBL/GenBank/DDBJ databases">
        <authorList>
            <person name="Meier V. D."/>
        </authorList>
    </citation>
    <scope>NUCLEOTIDE SEQUENCE</scope>
    <source>
        <strain evidence="2">AVDCRST_MAG04</strain>
    </source>
</reference>
<feature type="region of interest" description="Disordered" evidence="1">
    <location>
        <begin position="1"/>
        <end position="95"/>
    </location>
</feature>
<gene>
    <name evidence="2" type="ORF">AVDCRST_MAG04-2326</name>
</gene>
<dbReference type="AlphaFoldDB" id="A0A6J4INS4"/>
<sequence length="95" mass="10459">AAAVRKGVCPDEPQRCPGRRARSGGRCPVAQAAFGRRLGPLRRPGNRLRPPGRGERRPGHGHPRRRRHPDRRGAERRTGDRRHSPARDEAGAGAL</sequence>
<evidence type="ECO:0000256" key="1">
    <source>
        <dbReference type="SAM" id="MobiDB-lite"/>
    </source>
</evidence>